<keyword evidence="13" id="KW-0594">Phospholipid biosynthesis</keyword>
<dbReference type="GO" id="GO:0005886">
    <property type="term" value="C:plasma membrane"/>
    <property type="evidence" value="ECO:0007669"/>
    <property type="project" value="UniProtKB-SubCell"/>
</dbReference>
<keyword evidence="20" id="KW-1185">Reference proteome</keyword>
<evidence type="ECO:0000256" key="4">
    <source>
        <dbReference type="ARBA" id="ARBA00022475"/>
    </source>
</evidence>
<dbReference type="Pfam" id="PF13396">
    <property type="entry name" value="PLDc_N"/>
    <property type="match status" value="1"/>
</dbReference>
<evidence type="ECO:0000256" key="2">
    <source>
        <dbReference type="ARBA" id="ARBA00004613"/>
    </source>
</evidence>
<dbReference type="SMART" id="SM00155">
    <property type="entry name" value="PLDc"/>
    <property type="match status" value="2"/>
</dbReference>
<dbReference type="CDD" id="cd09158">
    <property type="entry name" value="PLDc_EcCLS_like_2"/>
    <property type="match status" value="1"/>
</dbReference>
<keyword evidence="11" id="KW-0443">Lipid metabolism</keyword>
<evidence type="ECO:0000313" key="19">
    <source>
        <dbReference type="EMBL" id="PXW56533.1"/>
    </source>
</evidence>
<keyword evidence="6" id="KW-0964">Secreted</keyword>
<dbReference type="PANTHER" id="PTHR21248">
    <property type="entry name" value="CARDIOLIPIN SYNTHASE"/>
    <property type="match status" value="1"/>
</dbReference>
<evidence type="ECO:0000256" key="15">
    <source>
        <dbReference type="NCBIfam" id="TIGR04265"/>
    </source>
</evidence>
<dbReference type="CDD" id="cd09152">
    <property type="entry name" value="PLDc_EcCLS_like_1"/>
    <property type="match status" value="1"/>
</dbReference>
<evidence type="ECO:0000256" key="10">
    <source>
        <dbReference type="ARBA" id="ARBA00022989"/>
    </source>
</evidence>
<dbReference type="Gene3D" id="3.30.870.10">
    <property type="entry name" value="Endonuclease Chain A"/>
    <property type="match status" value="2"/>
</dbReference>
<evidence type="ECO:0000256" key="17">
    <source>
        <dbReference type="SAM" id="Phobius"/>
    </source>
</evidence>
<feature type="compositionally biased region" description="Low complexity" evidence="16">
    <location>
        <begin position="308"/>
        <end position="318"/>
    </location>
</feature>
<dbReference type="SUPFAM" id="SSF56024">
    <property type="entry name" value="Phospholipase D/nuclease"/>
    <property type="match status" value="2"/>
</dbReference>
<dbReference type="RefSeq" id="WP_110376262.1">
    <property type="nucleotide sequence ID" value="NZ_JAHBRY010000001.1"/>
</dbReference>
<evidence type="ECO:0000256" key="9">
    <source>
        <dbReference type="ARBA" id="ARBA00022737"/>
    </source>
</evidence>
<name>A0A2V3U2T4_9HYPH</name>
<dbReference type="Proteomes" id="UP000248021">
    <property type="component" value="Unassembled WGS sequence"/>
</dbReference>
<evidence type="ECO:0000256" key="3">
    <source>
        <dbReference type="ARBA" id="ARBA00004651"/>
    </source>
</evidence>
<dbReference type="AlphaFoldDB" id="A0A2V3U2T4"/>
<evidence type="ECO:0000256" key="11">
    <source>
        <dbReference type="ARBA" id="ARBA00023098"/>
    </source>
</evidence>
<organism evidence="19 20">
    <name type="scientific">Chelatococcus asaccharovorans</name>
    <dbReference type="NCBI Taxonomy" id="28210"/>
    <lineage>
        <taxon>Bacteria</taxon>
        <taxon>Pseudomonadati</taxon>
        <taxon>Pseudomonadota</taxon>
        <taxon>Alphaproteobacteria</taxon>
        <taxon>Hyphomicrobiales</taxon>
        <taxon>Chelatococcaceae</taxon>
        <taxon>Chelatococcus</taxon>
    </lineage>
</organism>
<evidence type="ECO:0000256" key="12">
    <source>
        <dbReference type="ARBA" id="ARBA00023136"/>
    </source>
</evidence>
<keyword evidence="14" id="KW-1208">Phospholipid metabolism</keyword>
<gene>
    <name evidence="19" type="ORF">C7450_108285</name>
</gene>
<keyword evidence="7" id="KW-0808">Transferase</keyword>
<evidence type="ECO:0000256" key="13">
    <source>
        <dbReference type="ARBA" id="ARBA00023209"/>
    </source>
</evidence>
<dbReference type="InterPro" id="IPR025202">
    <property type="entry name" value="PLD-like_dom"/>
</dbReference>
<evidence type="ECO:0000313" key="20">
    <source>
        <dbReference type="Proteomes" id="UP000248021"/>
    </source>
</evidence>
<dbReference type="GO" id="GO:0032049">
    <property type="term" value="P:cardiolipin biosynthetic process"/>
    <property type="evidence" value="ECO:0007669"/>
    <property type="project" value="UniProtKB-UniRule"/>
</dbReference>
<dbReference type="GO" id="GO:0005576">
    <property type="term" value="C:extracellular region"/>
    <property type="evidence" value="ECO:0007669"/>
    <property type="project" value="UniProtKB-SubCell"/>
</dbReference>
<comment type="caution">
    <text evidence="19">The sequence shown here is derived from an EMBL/GenBank/DDBJ whole genome shotgun (WGS) entry which is preliminary data.</text>
</comment>
<dbReference type="InterPro" id="IPR022924">
    <property type="entry name" value="Cardiolipin_synthase"/>
</dbReference>
<feature type="domain" description="PLD phosphodiesterase" evidence="18">
    <location>
        <begin position="219"/>
        <end position="246"/>
    </location>
</feature>
<feature type="domain" description="PLD phosphodiesterase" evidence="18">
    <location>
        <begin position="419"/>
        <end position="446"/>
    </location>
</feature>
<reference evidence="19 20" key="1">
    <citation type="submission" date="2018-05" db="EMBL/GenBank/DDBJ databases">
        <title>Genomic Encyclopedia of Type Strains, Phase IV (KMG-IV): sequencing the most valuable type-strain genomes for metagenomic binning, comparative biology and taxonomic classification.</title>
        <authorList>
            <person name="Goeker M."/>
        </authorList>
    </citation>
    <scope>NUCLEOTIDE SEQUENCE [LARGE SCALE GENOMIC DNA]</scope>
    <source>
        <strain evidence="19 20">DSM 6462</strain>
    </source>
</reference>
<dbReference type="InterPro" id="IPR001736">
    <property type="entry name" value="PLipase_D/transphosphatidylase"/>
</dbReference>
<feature type="transmembrane region" description="Helical" evidence="17">
    <location>
        <begin position="7"/>
        <end position="27"/>
    </location>
</feature>
<evidence type="ECO:0000256" key="16">
    <source>
        <dbReference type="SAM" id="MobiDB-lite"/>
    </source>
</evidence>
<keyword evidence="12 17" id="KW-0472">Membrane</keyword>
<feature type="transmembrane region" description="Helical" evidence="17">
    <location>
        <begin position="33"/>
        <end position="56"/>
    </location>
</feature>
<evidence type="ECO:0000256" key="6">
    <source>
        <dbReference type="ARBA" id="ARBA00022525"/>
    </source>
</evidence>
<evidence type="ECO:0000256" key="8">
    <source>
        <dbReference type="ARBA" id="ARBA00022692"/>
    </source>
</evidence>
<keyword evidence="9" id="KW-0677">Repeat</keyword>
<dbReference type="PROSITE" id="PS50035">
    <property type="entry name" value="PLD"/>
    <property type="match status" value="2"/>
</dbReference>
<keyword evidence="4" id="KW-1003">Cell membrane</keyword>
<feature type="region of interest" description="Disordered" evidence="16">
    <location>
        <begin position="308"/>
        <end position="327"/>
    </location>
</feature>
<keyword evidence="10 17" id="KW-1133">Transmembrane helix</keyword>
<evidence type="ECO:0000256" key="7">
    <source>
        <dbReference type="ARBA" id="ARBA00022679"/>
    </source>
</evidence>
<dbReference type="EC" id="2.7.8.-" evidence="15"/>
<dbReference type="OrthoDB" id="9762009at2"/>
<sequence length="506" mass="55023">MTFLDPANLIWLTHGAVIAGISIHVIMKRPATGVALAWLILIALLPFVGPLLYFLIGNRRISGRRSRGFQHLRQVYESDADQTDGEIAPEIDWSDLSPSANGIHHLGLVTAGSSLTRDNAFELLSGTDEILHRIARDIDGAKTSILMEFYIWNAGGKADEVLAALIRAAERGVSCRVLIDALGARPWWKTDQPKRLRDAGVELREALPVGLLRSAVGRTDLRLHRKVVVVDQAIAWTGSMNLVDPAFFKQDAGVGEWVDAMVRLEGGVVTSLAAVMIGDWSLETGEKPLILTPRPQMVLTPATTADALAGTAGDDAPTPESQGPGAAMQVVASGPGETGDGLLLMLIALVSAATSELVLTTPYFVPDESLLRALRAASGRGVKVSLILPEKVDSLLSRYASRSYYDELLEMGVNVYLYRGGLLHTKSITADGALAMFGTVNLDMRSLWLNYEVALFVYDQDFARTLRRLQETYISDSVLLARGSWSARPFLERFIENVLRLSGPLL</sequence>
<keyword evidence="8 17" id="KW-0812">Transmembrane</keyword>
<accession>A0A2V3U2T4</accession>
<comment type="function">
    <text evidence="1">Could be a virulence factor.</text>
</comment>
<evidence type="ECO:0000256" key="5">
    <source>
        <dbReference type="ARBA" id="ARBA00022516"/>
    </source>
</evidence>
<dbReference type="PANTHER" id="PTHR21248:SF22">
    <property type="entry name" value="PHOSPHOLIPASE D"/>
    <property type="match status" value="1"/>
</dbReference>
<evidence type="ECO:0000256" key="1">
    <source>
        <dbReference type="ARBA" id="ARBA00003145"/>
    </source>
</evidence>
<dbReference type="Pfam" id="PF13091">
    <property type="entry name" value="PLDc_2"/>
    <property type="match status" value="2"/>
</dbReference>
<evidence type="ECO:0000259" key="18">
    <source>
        <dbReference type="PROSITE" id="PS50035"/>
    </source>
</evidence>
<keyword evidence="5" id="KW-0444">Lipid biosynthesis</keyword>
<comment type="subcellular location">
    <subcellularLocation>
        <location evidence="3">Cell membrane</location>
        <topology evidence="3">Multi-pass membrane protein</topology>
    </subcellularLocation>
    <subcellularLocation>
        <location evidence="2">Secreted</location>
    </subcellularLocation>
</comment>
<protein>
    <recommendedName>
        <fullName evidence="15">Cardiolipin synthase</fullName>
        <ecNumber evidence="15">2.7.8.-</ecNumber>
    </recommendedName>
</protein>
<dbReference type="NCBIfam" id="TIGR04265">
    <property type="entry name" value="bac_cardiolipin"/>
    <property type="match status" value="1"/>
</dbReference>
<dbReference type="InterPro" id="IPR027379">
    <property type="entry name" value="CLS_N"/>
</dbReference>
<proteinExistence type="predicted"/>
<dbReference type="GO" id="GO:0008808">
    <property type="term" value="F:cardiolipin synthase activity"/>
    <property type="evidence" value="ECO:0007669"/>
    <property type="project" value="UniProtKB-UniRule"/>
</dbReference>
<evidence type="ECO:0000256" key="14">
    <source>
        <dbReference type="ARBA" id="ARBA00023264"/>
    </source>
</evidence>
<dbReference type="EMBL" id="QJJK01000008">
    <property type="protein sequence ID" value="PXW56533.1"/>
    <property type="molecule type" value="Genomic_DNA"/>
</dbReference>